<proteinExistence type="predicted"/>
<evidence type="ECO:0000259" key="1">
    <source>
        <dbReference type="Pfam" id="PF18057"/>
    </source>
</evidence>
<name>A0A4P8IIR9_9BURK</name>
<dbReference type="AlphaFoldDB" id="A0A4P8IIR9"/>
<organism evidence="2 3">
    <name type="scientific">Trinickia violacea</name>
    <dbReference type="NCBI Taxonomy" id="2571746"/>
    <lineage>
        <taxon>Bacteria</taxon>
        <taxon>Pseudomonadati</taxon>
        <taxon>Pseudomonadota</taxon>
        <taxon>Betaproteobacteria</taxon>
        <taxon>Burkholderiales</taxon>
        <taxon>Burkholderiaceae</taxon>
        <taxon>Trinickia</taxon>
    </lineage>
</organism>
<keyword evidence="3" id="KW-1185">Reference proteome</keyword>
<dbReference type="OrthoDB" id="8964768at2"/>
<evidence type="ECO:0000313" key="3">
    <source>
        <dbReference type="Proteomes" id="UP000298656"/>
    </source>
</evidence>
<dbReference type="EMBL" id="CP040077">
    <property type="protein sequence ID" value="QCP48652.1"/>
    <property type="molecule type" value="Genomic_DNA"/>
</dbReference>
<reference evidence="2 3" key="1">
    <citation type="submission" date="2019-05" db="EMBL/GenBank/DDBJ databases">
        <title>Burkholderia sp. DHOD12, isolated from subtropical forest soil.</title>
        <authorList>
            <person name="Gao Z.-H."/>
            <person name="Qiu L.-H."/>
        </authorList>
    </citation>
    <scope>NUCLEOTIDE SEQUENCE [LARGE SCALE GENOMIC DNA]</scope>
    <source>
        <strain evidence="2 3">DHOD12</strain>
    </source>
</reference>
<gene>
    <name evidence="2" type="ORF">FAZ95_05270</name>
</gene>
<feature type="domain" description="DUF5594" evidence="1">
    <location>
        <begin position="6"/>
        <end position="129"/>
    </location>
</feature>
<dbReference type="Proteomes" id="UP000298656">
    <property type="component" value="Chromosome 1"/>
</dbReference>
<dbReference type="InterPro" id="IPR040953">
    <property type="entry name" value="DUF5594"/>
</dbReference>
<protein>
    <recommendedName>
        <fullName evidence="1">DUF5594 domain-containing protein</fullName>
    </recommendedName>
</protein>
<dbReference type="RefSeq" id="WP_137331489.1">
    <property type="nucleotide sequence ID" value="NZ_CP040077.1"/>
</dbReference>
<accession>A0A4P8IIR9</accession>
<dbReference type="KEGG" id="tvl:FAZ95_05270"/>
<dbReference type="Pfam" id="PF18057">
    <property type="entry name" value="DUF5594"/>
    <property type="match status" value="1"/>
</dbReference>
<sequence length="131" mass="15004">MDVAIVRRFETEFAPRIAETITGLFDAHVRAKIIPSEGAGRATRVRLFGEVNEHAHEHLRHFAHPLNVELTWDDDEIESLLTTPEGRTRFQRYLNAIPRKLRNWQDARSIDFATRTQDEPSILIGGLDFGA</sequence>
<evidence type="ECO:0000313" key="2">
    <source>
        <dbReference type="EMBL" id="QCP48652.1"/>
    </source>
</evidence>